<dbReference type="AlphaFoldDB" id="B4VQC2"/>
<organism evidence="1 2">
    <name type="scientific">Coleofasciculus chthonoplastes PCC 7420</name>
    <dbReference type="NCBI Taxonomy" id="118168"/>
    <lineage>
        <taxon>Bacteria</taxon>
        <taxon>Bacillati</taxon>
        <taxon>Cyanobacteriota</taxon>
        <taxon>Cyanophyceae</taxon>
        <taxon>Coleofasciculales</taxon>
        <taxon>Coleofasciculaceae</taxon>
        <taxon>Coleofasciculus</taxon>
    </lineage>
</organism>
<gene>
    <name evidence="1" type="ORF">MC7420_6258</name>
</gene>
<dbReference type="STRING" id="118168.MC7420_6258"/>
<evidence type="ECO:0000313" key="2">
    <source>
        <dbReference type="Proteomes" id="UP000003835"/>
    </source>
</evidence>
<proteinExistence type="predicted"/>
<dbReference type="RefSeq" id="WP_006100744.1">
    <property type="nucleotide sequence ID" value="NZ_DS989848.1"/>
</dbReference>
<evidence type="ECO:0000313" key="1">
    <source>
        <dbReference type="EMBL" id="EDX75603.1"/>
    </source>
</evidence>
<dbReference type="HOGENOM" id="CLU_3182442_0_0_3"/>
<protein>
    <submittedName>
        <fullName evidence="1">Uncharacterized protein</fullName>
    </submittedName>
</protein>
<dbReference type="Proteomes" id="UP000003835">
    <property type="component" value="Unassembled WGS sequence"/>
</dbReference>
<dbReference type="EMBL" id="DS989848">
    <property type="protein sequence ID" value="EDX75603.1"/>
    <property type="molecule type" value="Genomic_DNA"/>
</dbReference>
<accession>B4VQC2</accession>
<sequence length="46" mass="5205">MLERLLLAIAVTFSVYLSVDGEFDKTPIPSVLQLPTFPEQNLSPWQ</sequence>
<reference evidence="1 2" key="1">
    <citation type="submission" date="2008-07" db="EMBL/GenBank/DDBJ databases">
        <authorList>
            <person name="Tandeau de Marsac N."/>
            <person name="Ferriera S."/>
            <person name="Johnson J."/>
            <person name="Kravitz S."/>
            <person name="Beeson K."/>
            <person name="Sutton G."/>
            <person name="Rogers Y.-H."/>
            <person name="Friedman R."/>
            <person name="Frazier M."/>
            <person name="Venter J.C."/>
        </authorList>
    </citation>
    <scope>NUCLEOTIDE SEQUENCE [LARGE SCALE GENOMIC DNA]</scope>
    <source>
        <strain evidence="1 2">PCC 7420</strain>
    </source>
</reference>
<name>B4VQC2_9CYAN</name>
<keyword evidence="2" id="KW-1185">Reference proteome</keyword>